<dbReference type="AlphaFoldDB" id="A0A4R6G1Q2"/>
<keyword evidence="4" id="KW-0804">Transcription</keyword>
<dbReference type="InterPro" id="IPR036388">
    <property type="entry name" value="WH-like_DNA-bd_sf"/>
</dbReference>
<evidence type="ECO:0000313" key="6">
    <source>
        <dbReference type="EMBL" id="TDN88269.1"/>
    </source>
</evidence>
<keyword evidence="2" id="KW-0805">Transcription regulation</keyword>
<evidence type="ECO:0000259" key="5">
    <source>
        <dbReference type="PROSITE" id="PS50931"/>
    </source>
</evidence>
<evidence type="ECO:0000256" key="1">
    <source>
        <dbReference type="ARBA" id="ARBA00009437"/>
    </source>
</evidence>
<dbReference type="GO" id="GO:0043565">
    <property type="term" value="F:sequence-specific DNA binding"/>
    <property type="evidence" value="ECO:0007669"/>
    <property type="project" value="TreeGrafter"/>
</dbReference>
<comment type="similarity">
    <text evidence="1">Belongs to the LysR transcriptional regulatory family.</text>
</comment>
<dbReference type="PANTHER" id="PTHR30537">
    <property type="entry name" value="HTH-TYPE TRANSCRIPTIONAL REGULATOR"/>
    <property type="match status" value="1"/>
</dbReference>
<proteinExistence type="inferred from homology"/>
<accession>A0A4R6G1Q2</accession>
<dbReference type="PANTHER" id="PTHR30537:SF72">
    <property type="entry name" value="LYSR FAMILY TRANSCRIPTIONAL REGULATOR"/>
    <property type="match status" value="1"/>
</dbReference>
<feature type="domain" description="HTH lysR-type" evidence="5">
    <location>
        <begin position="1"/>
        <end position="59"/>
    </location>
</feature>
<dbReference type="FunFam" id="1.10.10.10:FF:000001">
    <property type="entry name" value="LysR family transcriptional regulator"/>
    <property type="match status" value="1"/>
</dbReference>
<dbReference type="InterPro" id="IPR058163">
    <property type="entry name" value="LysR-type_TF_proteobact-type"/>
</dbReference>
<keyword evidence="7" id="KW-1185">Reference proteome</keyword>
<gene>
    <name evidence="6" type="ORF">EV677_2756</name>
</gene>
<dbReference type="Gene3D" id="3.40.190.290">
    <property type="match status" value="1"/>
</dbReference>
<dbReference type="Pfam" id="PF00126">
    <property type="entry name" value="HTH_1"/>
    <property type="match status" value="1"/>
</dbReference>
<dbReference type="SUPFAM" id="SSF46785">
    <property type="entry name" value="Winged helix' DNA-binding domain"/>
    <property type="match status" value="1"/>
</dbReference>
<dbReference type="SUPFAM" id="SSF53850">
    <property type="entry name" value="Periplasmic binding protein-like II"/>
    <property type="match status" value="1"/>
</dbReference>
<evidence type="ECO:0000313" key="7">
    <source>
        <dbReference type="Proteomes" id="UP000294737"/>
    </source>
</evidence>
<dbReference type="Gene3D" id="1.10.10.10">
    <property type="entry name" value="Winged helix-like DNA-binding domain superfamily/Winged helix DNA-binding domain"/>
    <property type="match status" value="1"/>
</dbReference>
<dbReference type="GO" id="GO:0003700">
    <property type="term" value="F:DNA-binding transcription factor activity"/>
    <property type="evidence" value="ECO:0007669"/>
    <property type="project" value="InterPro"/>
</dbReference>
<keyword evidence="3" id="KW-0238">DNA-binding</keyword>
<evidence type="ECO:0000256" key="3">
    <source>
        <dbReference type="ARBA" id="ARBA00023125"/>
    </source>
</evidence>
<comment type="caution">
    <text evidence="6">The sequence shown here is derived from an EMBL/GenBank/DDBJ whole genome shotgun (WGS) entry which is preliminary data.</text>
</comment>
<dbReference type="Pfam" id="PF03466">
    <property type="entry name" value="LysR_substrate"/>
    <property type="match status" value="1"/>
</dbReference>
<protein>
    <submittedName>
        <fullName evidence="6">LysR family transcriptional regulator for bpeEF and oprC</fullName>
    </submittedName>
</protein>
<sequence length="305" mass="33787">MDRFDTMLAFTRVVELTSFTKAAVSLNLPKATVSAQVIALEKRLRVKLLNRTTRHVSVTPEGAGYYERAIRLLGELEETEAAVSHAAMTPKGRLRVDVPSAVGRRILAPALAEFFDRYPEIDLEMGCSDRPVDLINEGIDCVIRGGDINDESLVARRLGEFRMITYGAPSYLAKHGTPKDLEELERHQVVSFFSSKTGKTYPFIYEQGEVQTTIQGRPRVAINDFDICAVAACSGIGLIQLPTFIATEYTASGQLVPVLDGYVSEVIPVWILYPPNRHLSAKVRAFAEWTAELFAKAEFDTQNSA</sequence>
<dbReference type="Proteomes" id="UP000294737">
    <property type="component" value="Unassembled WGS sequence"/>
</dbReference>
<evidence type="ECO:0000256" key="2">
    <source>
        <dbReference type="ARBA" id="ARBA00023015"/>
    </source>
</evidence>
<dbReference type="PROSITE" id="PS50931">
    <property type="entry name" value="HTH_LYSR"/>
    <property type="match status" value="1"/>
</dbReference>
<dbReference type="InterPro" id="IPR036390">
    <property type="entry name" value="WH_DNA-bd_sf"/>
</dbReference>
<dbReference type="InterPro" id="IPR000847">
    <property type="entry name" value="LysR_HTH_N"/>
</dbReference>
<dbReference type="EMBL" id="SNWF01000007">
    <property type="protein sequence ID" value="TDN88269.1"/>
    <property type="molecule type" value="Genomic_DNA"/>
</dbReference>
<name>A0A4R6G1Q2_9BURK</name>
<evidence type="ECO:0000256" key="4">
    <source>
        <dbReference type="ARBA" id="ARBA00023163"/>
    </source>
</evidence>
<dbReference type="CDD" id="cd08472">
    <property type="entry name" value="PBP2_CrgA_like_3"/>
    <property type="match status" value="1"/>
</dbReference>
<dbReference type="OrthoDB" id="8538345at2"/>
<organism evidence="6 7">
    <name type="scientific">Herminiimonas fonticola</name>
    <dbReference type="NCBI Taxonomy" id="303380"/>
    <lineage>
        <taxon>Bacteria</taxon>
        <taxon>Pseudomonadati</taxon>
        <taxon>Pseudomonadota</taxon>
        <taxon>Betaproteobacteria</taxon>
        <taxon>Burkholderiales</taxon>
        <taxon>Oxalobacteraceae</taxon>
        <taxon>Herminiimonas</taxon>
    </lineage>
</organism>
<dbReference type="RefSeq" id="WP_112992569.1">
    <property type="nucleotide sequence ID" value="NZ_PTLZ01000003.1"/>
</dbReference>
<dbReference type="InterPro" id="IPR005119">
    <property type="entry name" value="LysR_subst-bd"/>
</dbReference>
<reference evidence="6 7" key="1">
    <citation type="submission" date="2019-03" db="EMBL/GenBank/DDBJ databases">
        <title>Genomic Encyclopedia of Type Strains, Phase IV (KMG-IV): sequencing the most valuable type-strain genomes for metagenomic binning, comparative biology and taxonomic classification.</title>
        <authorList>
            <person name="Goeker M."/>
        </authorList>
    </citation>
    <scope>NUCLEOTIDE SEQUENCE [LARGE SCALE GENOMIC DNA]</scope>
    <source>
        <strain evidence="6 7">DSM 18555</strain>
    </source>
</reference>
<dbReference type="GO" id="GO:0006351">
    <property type="term" value="P:DNA-templated transcription"/>
    <property type="evidence" value="ECO:0007669"/>
    <property type="project" value="TreeGrafter"/>
</dbReference>